<dbReference type="SUPFAM" id="SSF88723">
    <property type="entry name" value="PIN domain-like"/>
    <property type="match status" value="1"/>
</dbReference>
<proteinExistence type="predicted"/>
<gene>
    <name evidence="1" type="ORF">C2E16_01680</name>
</gene>
<organism evidence="1 2">
    <name type="scientific">Mixta calida</name>
    <dbReference type="NCBI Taxonomy" id="665913"/>
    <lineage>
        <taxon>Bacteria</taxon>
        <taxon>Pseudomonadati</taxon>
        <taxon>Pseudomonadota</taxon>
        <taxon>Gammaproteobacteria</taxon>
        <taxon>Enterobacterales</taxon>
        <taxon>Erwiniaceae</taxon>
        <taxon>Mixta</taxon>
    </lineage>
</organism>
<dbReference type="Gene3D" id="3.40.50.1010">
    <property type="entry name" value="5'-nuclease"/>
    <property type="match status" value="1"/>
</dbReference>
<sequence length="65" mass="7452">MCICLKEVVLRCARLHVPDKGFENDALIASTASQHKMTMVTRNTKDFADMDVPLLNPWRYEAIEN</sequence>
<dbReference type="EMBL" id="CP026378">
    <property type="protein sequence ID" value="AUY23745.1"/>
    <property type="molecule type" value="Genomic_DNA"/>
</dbReference>
<dbReference type="InterPro" id="IPR029060">
    <property type="entry name" value="PIN-like_dom_sf"/>
</dbReference>
<name>A0ABM6RWP2_9GAMM</name>
<evidence type="ECO:0000313" key="2">
    <source>
        <dbReference type="Proteomes" id="UP000237673"/>
    </source>
</evidence>
<dbReference type="Proteomes" id="UP000237673">
    <property type="component" value="Chromosome"/>
</dbReference>
<protein>
    <submittedName>
        <fullName evidence="1">Plasmid stabilization protein</fullName>
    </submittedName>
</protein>
<reference evidence="1 2" key="1">
    <citation type="submission" date="2018-01" db="EMBL/GenBank/DDBJ databases">
        <title>Complete and assembled Genome of Pantoea calida DSM22759T.</title>
        <authorList>
            <person name="Stevens M.J.A."/>
            <person name="Zurfluh K."/>
            <person name="Stephan R."/>
        </authorList>
    </citation>
    <scope>NUCLEOTIDE SEQUENCE [LARGE SCALE GENOMIC DNA]</scope>
    <source>
        <strain evidence="1 2">DSM 22759</strain>
    </source>
</reference>
<keyword evidence="2" id="KW-1185">Reference proteome</keyword>
<accession>A0ABM6RWP2</accession>
<evidence type="ECO:0000313" key="1">
    <source>
        <dbReference type="EMBL" id="AUY23745.1"/>
    </source>
</evidence>